<evidence type="ECO:0000259" key="5">
    <source>
        <dbReference type="Pfam" id="PF08241"/>
    </source>
</evidence>
<gene>
    <name evidence="6" type="ORF">DVH24_030339</name>
</gene>
<keyword evidence="1" id="KW-0489">Methyltransferase</keyword>
<dbReference type="GO" id="GO:0004497">
    <property type="term" value="F:monooxygenase activity"/>
    <property type="evidence" value="ECO:0007669"/>
    <property type="project" value="InterPro"/>
</dbReference>
<dbReference type="InterPro" id="IPR017972">
    <property type="entry name" value="Cyt_P450_CS"/>
</dbReference>
<dbReference type="InterPro" id="IPR002401">
    <property type="entry name" value="Cyt_P450_E_grp-I"/>
</dbReference>
<feature type="binding site" description="axial binding residue" evidence="3">
    <location>
        <position position="1193"/>
    </location>
    <ligand>
        <name>heme</name>
        <dbReference type="ChEBI" id="CHEBI:30413"/>
    </ligand>
    <ligandPart>
        <name>Fe</name>
        <dbReference type="ChEBI" id="CHEBI:18248"/>
    </ligandPart>
</feature>
<dbReference type="PRINTS" id="PR00463">
    <property type="entry name" value="EP450I"/>
</dbReference>
<dbReference type="CDD" id="cd11046">
    <property type="entry name" value="CYP97"/>
    <property type="match status" value="1"/>
</dbReference>
<comment type="caution">
    <text evidence="6">The sequence shown here is derived from an EMBL/GenBank/DDBJ whole genome shotgun (WGS) entry which is preliminary data.</text>
</comment>
<evidence type="ECO:0000256" key="1">
    <source>
        <dbReference type="ARBA" id="ARBA00022603"/>
    </source>
</evidence>
<keyword evidence="3" id="KW-0408">Iron</keyword>
<dbReference type="Pfam" id="PF08241">
    <property type="entry name" value="Methyltransf_11"/>
    <property type="match status" value="1"/>
</dbReference>
<reference evidence="6 7" key="1">
    <citation type="submission" date="2018-10" db="EMBL/GenBank/DDBJ databases">
        <title>A high-quality apple genome assembly.</title>
        <authorList>
            <person name="Hu J."/>
        </authorList>
    </citation>
    <scope>NUCLEOTIDE SEQUENCE [LARGE SCALE GENOMIC DNA]</scope>
    <source>
        <strain evidence="7">cv. HFTH1</strain>
        <tissue evidence="6">Young leaf</tissue>
    </source>
</reference>
<dbReference type="CDD" id="cd02440">
    <property type="entry name" value="AdoMet_MTases"/>
    <property type="match status" value="1"/>
</dbReference>
<dbReference type="GO" id="GO:0032259">
    <property type="term" value="P:methylation"/>
    <property type="evidence" value="ECO:0007669"/>
    <property type="project" value="UniProtKB-KW"/>
</dbReference>
<dbReference type="Pfam" id="PF00067">
    <property type="entry name" value="p450"/>
    <property type="match status" value="1"/>
</dbReference>
<dbReference type="PROSITE" id="PS00086">
    <property type="entry name" value="CYTOCHROME_P450"/>
    <property type="match status" value="1"/>
</dbReference>
<name>A0A498K2M0_MALDO</name>
<organism evidence="6 7">
    <name type="scientific">Malus domestica</name>
    <name type="common">Apple</name>
    <name type="synonym">Pyrus malus</name>
    <dbReference type="NCBI Taxonomy" id="3750"/>
    <lineage>
        <taxon>Eukaryota</taxon>
        <taxon>Viridiplantae</taxon>
        <taxon>Streptophyta</taxon>
        <taxon>Embryophyta</taxon>
        <taxon>Tracheophyta</taxon>
        <taxon>Spermatophyta</taxon>
        <taxon>Magnoliopsida</taxon>
        <taxon>eudicotyledons</taxon>
        <taxon>Gunneridae</taxon>
        <taxon>Pentapetalae</taxon>
        <taxon>rosids</taxon>
        <taxon>fabids</taxon>
        <taxon>Rosales</taxon>
        <taxon>Rosaceae</taxon>
        <taxon>Amygdaloideae</taxon>
        <taxon>Maleae</taxon>
        <taxon>Malus</taxon>
    </lineage>
</organism>
<dbReference type="PANTHER" id="PTHR13090">
    <property type="entry name" value="ARGININE-HYDROXYLASE NDUFAF5, MITOCHONDRIAL"/>
    <property type="match status" value="1"/>
</dbReference>
<accession>A0A498K2M0</accession>
<feature type="region of interest" description="Disordered" evidence="4">
    <location>
        <begin position="1267"/>
        <end position="1286"/>
    </location>
</feature>
<keyword evidence="3" id="KW-0349">Heme</keyword>
<evidence type="ECO:0000313" key="7">
    <source>
        <dbReference type="Proteomes" id="UP000290289"/>
    </source>
</evidence>
<dbReference type="InterPro" id="IPR050602">
    <property type="entry name" value="Malonyl-ACP_OMT"/>
</dbReference>
<dbReference type="SUPFAM" id="SSF48264">
    <property type="entry name" value="Cytochrome P450"/>
    <property type="match status" value="1"/>
</dbReference>
<dbReference type="SUPFAM" id="SSF53335">
    <property type="entry name" value="S-adenosyl-L-methionine-dependent methyltransferases"/>
    <property type="match status" value="1"/>
</dbReference>
<dbReference type="GO" id="GO:0016705">
    <property type="term" value="F:oxidoreductase activity, acting on paired donors, with incorporation or reduction of molecular oxygen"/>
    <property type="evidence" value="ECO:0007669"/>
    <property type="project" value="InterPro"/>
</dbReference>
<evidence type="ECO:0000256" key="3">
    <source>
        <dbReference type="PIRSR" id="PIRSR602401-1"/>
    </source>
</evidence>
<sequence>MRGLYRRSSLWRTRTEAPHSLFFFSNALCTDANIDGVQSSRIKVFDRHFRRKQLDRAAWLMRSKDSFVDTVAKNLLDRLEDCKKTFPAALCLGGQLEAVRRLLRGRGAIEKLIMMSASSDMVELCRNAERELQTENIETSFMVGDEEFLPVKENSVDLVLSCLGLHWTNDLPGAMIQCRSALKPDGLFLAAILGGETLKELRIACTVAQMEREGGISPRISPLAQVRDAGNLLTRAGFTLPGVDVDEFVVRYPSALDLIEHLRAMGETNALLQRNTILKRETALATAAIYDSMFAAEDGTIPATFQREQVETADQHVMDVTVADPDFKEQVKVAVDEKVHVVENEQVVLNNEQVDDLAEQIEMMKEDEQANEKPIISENQENLIGGGGFDDDEQDSAAMLLQPHDQQPVVEEPQPQEAFEIGVGAGSSPVTPGFYEIPSLSTDSALARPWSPFSSTAVDYAPAAKDSMKYTVNSEQILMGHILGNNQQSSVPLPSGIQQSFHQHFQQMPIFQQNMASEDSRSNRMFFPIDDQVPLRSFETGIASGYTNATNNIPVAQLDNGNGGSPYMRAQAIASLSSQQPMQLHQPATLSGSPEIQFHGLMANQSTAASNGSLPSAGYQNIVIQQTMPSSFTSVNAYDQLAGEFQRPAAMIPTNNWQGSMNFPVPNYSNSAPAPPPRAIKNSLYDPKYEAMGLPIDPHLRMFLAQQRRENGRFGLSTITCSSSNGREPDSVDIGVKSVERLLEEKRRAELSAGIASGEFTVEKSGFPSQLKSGLSKVGVPTAILDFLFSWADAPEDYPKIPEAKGAISAIRSEAFFIPLFELYLTYGGIYRLKFGPKSFLIVSDPAIAKHILRENSKAYSKGILAEILEFVMGTGLIPADGEIWRRRRRAIVPALHQKYVTAMINLFGEATDRLCQKLDAAASDGEDVEMESLFSHLTLDIIGKALFNYDFDSLTNDTGIVEAVYTVLRESEDRSVSPIPVWEIPIWKDISPRQRKVSTALKLINTALDDLIAICKRMVDEEELQFHEEYMNEQDPSILHFLLASGDDVSSKQLRDDLMTMLIAGHETSAAVLTWTFYLLSKVDSVLGDRFPTIEDMKKLKYATRVINESLRLYPQPPVLIRRSLEDDKLGDFPIKRNEDIFICIWNLHRSPKQWDDADKFYPERWPLDGPNPNETNQNFRYLPFGGGPRKCVGDMFATFETVVALSMLVRRFNFQMALGAPEVKMTTGATIHTTEGLKMTVTRRIKPPIVPTLEMPSFEVDTPVGVPKGDSVVGQKGEVSSAHP</sequence>
<dbReference type="GO" id="GO:0005506">
    <property type="term" value="F:iron ion binding"/>
    <property type="evidence" value="ECO:0007669"/>
    <property type="project" value="InterPro"/>
</dbReference>
<dbReference type="Proteomes" id="UP000290289">
    <property type="component" value="Chromosome 4"/>
</dbReference>
<evidence type="ECO:0000256" key="4">
    <source>
        <dbReference type="SAM" id="MobiDB-lite"/>
    </source>
</evidence>
<dbReference type="STRING" id="3750.A0A498K2M0"/>
<dbReference type="PRINTS" id="PR00385">
    <property type="entry name" value="P450"/>
</dbReference>
<dbReference type="InterPro" id="IPR013216">
    <property type="entry name" value="Methyltransf_11"/>
</dbReference>
<feature type="domain" description="Methyltransferase type 11" evidence="5">
    <location>
        <begin position="100"/>
        <end position="189"/>
    </location>
</feature>
<dbReference type="GO" id="GO:0008757">
    <property type="term" value="F:S-adenosylmethionine-dependent methyltransferase activity"/>
    <property type="evidence" value="ECO:0007669"/>
    <property type="project" value="InterPro"/>
</dbReference>
<protein>
    <recommendedName>
        <fullName evidence="5">Methyltransferase type 11 domain-containing protein</fullName>
    </recommendedName>
</protein>
<dbReference type="Gene3D" id="3.40.50.150">
    <property type="entry name" value="Vaccinia Virus protein VP39"/>
    <property type="match status" value="1"/>
</dbReference>
<dbReference type="EMBL" id="RDQH01000330">
    <property type="protein sequence ID" value="RXI02410.1"/>
    <property type="molecule type" value="Genomic_DNA"/>
</dbReference>
<dbReference type="InterPro" id="IPR029063">
    <property type="entry name" value="SAM-dependent_MTases_sf"/>
</dbReference>
<evidence type="ECO:0000313" key="6">
    <source>
        <dbReference type="EMBL" id="RXI02410.1"/>
    </source>
</evidence>
<evidence type="ECO:0000256" key="2">
    <source>
        <dbReference type="ARBA" id="ARBA00022679"/>
    </source>
</evidence>
<dbReference type="GO" id="GO:0005739">
    <property type="term" value="C:mitochondrion"/>
    <property type="evidence" value="ECO:0007669"/>
    <property type="project" value="TreeGrafter"/>
</dbReference>
<dbReference type="PANTHER" id="PTHR13090:SF1">
    <property type="entry name" value="ARGININE-HYDROXYLASE NDUFAF5, MITOCHONDRIAL"/>
    <property type="match status" value="1"/>
</dbReference>
<dbReference type="InterPro" id="IPR036396">
    <property type="entry name" value="Cyt_P450_sf"/>
</dbReference>
<dbReference type="GO" id="GO:0020037">
    <property type="term" value="F:heme binding"/>
    <property type="evidence" value="ECO:0007669"/>
    <property type="project" value="InterPro"/>
</dbReference>
<dbReference type="InterPro" id="IPR001128">
    <property type="entry name" value="Cyt_P450"/>
</dbReference>
<keyword evidence="3" id="KW-0479">Metal-binding</keyword>
<dbReference type="GO" id="GO:0032981">
    <property type="term" value="P:mitochondrial respiratory chain complex I assembly"/>
    <property type="evidence" value="ECO:0007669"/>
    <property type="project" value="TreeGrafter"/>
</dbReference>
<comment type="cofactor">
    <cofactor evidence="3">
        <name>heme</name>
        <dbReference type="ChEBI" id="CHEBI:30413"/>
    </cofactor>
</comment>
<proteinExistence type="predicted"/>
<keyword evidence="2" id="KW-0808">Transferase</keyword>
<keyword evidence="7" id="KW-1185">Reference proteome</keyword>
<dbReference type="Gene3D" id="1.10.630.10">
    <property type="entry name" value="Cytochrome P450"/>
    <property type="match status" value="1"/>
</dbReference>